<dbReference type="CDD" id="cd24049">
    <property type="entry name" value="ASKHA_NBD_PilM"/>
    <property type="match status" value="1"/>
</dbReference>
<dbReference type="AlphaFoldDB" id="A0A4R8XSZ7"/>
<gene>
    <name evidence="2" type="primary">pilM</name>
    <name evidence="2" type="ORF">E3T23_04695</name>
</gene>
<comment type="caution">
    <text evidence="2">The sequence shown here is derived from an EMBL/GenBank/DDBJ whole genome shotgun (WGS) entry which is preliminary data.</text>
</comment>
<dbReference type="SUPFAM" id="SSF53067">
    <property type="entry name" value="Actin-like ATPase domain"/>
    <property type="match status" value="2"/>
</dbReference>
<dbReference type="PANTHER" id="PTHR32432:SF3">
    <property type="entry name" value="ETHANOLAMINE UTILIZATION PROTEIN EUTJ"/>
    <property type="match status" value="1"/>
</dbReference>
<dbReference type="Pfam" id="PF11104">
    <property type="entry name" value="PilM_2"/>
    <property type="match status" value="1"/>
</dbReference>
<dbReference type="NCBIfam" id="TIGR01175">
    <property type="entry name" value="pilM"/>
    <property type="match status" value="1"/>
</dbReference>
<evidence type="ECO:0000313" key="2">
    <source>
        <dbReference type="EMBL" id="TFC82241.1"/>
    </source>
</evidence>
<name>A0A4R8XSZ7_9MICO</name>
<organism evidence="2 3">
    <name type="scientific">Cryobacterium cheniae</name>
    <dbReference type="NCBI Taxonomy" id="1259262"/>
    <lineage>
        <taxon>Bacteria</taxon>
        <taxon>Bacillati</taxon>
        <taxon>Actinomycetota</taxon>
        <taxon>Actinomycetes</taxon>
        <taxon>Micrococcales</taxon>
        <taxon>Microbacteriaceae</taxon>
        <taxon>Cryobacterium</taxon>
    </lineage>
</organism>
<dbReference type="OrthoDB" id="1926201at2"/>
<proteinExistence type="predicted"/>
<dbReference type="RefSeq" id="WP_134369252.1">
    <property type="nucleotide sequence ID" value="NZ_SOGN01000026.1"/>
</dbReference>
<keyword evidence="3" id="KW-1185">Reference proteome</keyword>
<dbReference type="GO" id="GO:0051301">
    <property type="term" value="P:cell division"/>
    <property type="evidence" value="ECO:0007669"/>
    <property type="project" value="InterPro"/>
</dbReference>
<dbReference type="SMART" id="SM00842">
    <property type="entry name" value="FtsA"/>
    <property type="match status" value="1"/>
</dbReference>
<dbReference type="Gene3D" id="3.30.1490.300">
    <property type="match status" value="1"/>
</dbReference>
<dbReference type="InterPro" id="IPR050696">
    <property type="entry name" value="FtsA/MreB"/>
</dbReference>
<evidence type="ECO:0000313" key="3">
    <source>
        <dbReference type="Proteomes" id="UP000298433"/>
    </source>
</evidence>
<evidence type="ECO:0000259" key="1">
    <source>
        <dbReference type="SMART" id="SM00842"/>
    </source>
</evidence>
<dbReference type="InterPro" id="IPR005883">
    <property type="entry name" value="PilM"/>
</dbReference>
<feature type="domain" description="SHS2" evidence="1">
    <location>
        <begin position="5"/>
        <end position="173"/>
    </location>
</feature>
<dbReference type="Proteomes" id="UP000298433">
    <property type="component" value="Unassembled WGS sequence"/>
</dbReference>
<dbReference type="EMBL" id="SOGN01000026">
    <property type="protein sequence ID" value="TFC82241.1"/>
    <property type="molecule type" value="Genomic_DNA"/>
</dbReference>
<protein>
    <submittedName>
        <fullName evidence="2">Type IV pilus assembly protein PilM</fullName>
    </submittedName>
</protein>
<dbReference type="InterPro" id="IPR043129">
    <property type="entry name" value="ATPase_NBD"/>
</dbReference>
<sequence>MASSVVGIDIGSAALRAVELADPAKAKPTLLRYFEVPLPDGAVSRGEVMEPNTVAGALKELWSQGGFKSKDVVLGMGNQRVLARDLTVPKMSLKRIRESLPFEVQDMLPVPVADALLDFYPISESTGENGPVVNGLLIAAVKEAVLGNVKAAQLAGLTTVDVDLIPFALSRVLVTRPQITGTVALLDLGGNTSSVVIVKDGVPQFVRIIPTGGNDLTEALRNGLSVDAVQAESIKRTRGLATGAVPPADQPAIEIIYQVTSELLTSLRNTINYYGNTRPTDQVQRILLSGGGALLGGFATALAELTRLDVSLADPFATVSLARSVDAEALRGSSSAFTVALGLALGSAA</sequence>
<reference evidence="2 3" key="1">
    <citation type="submission" date="2019-03" db="EMBL/GenBank/DDBJ databases">
        <title>Genomics of glacier-inhabiting Cryobacterium strains.</title>
        <authorList>
            <person name="Liu Q."/>
            <person name="Xin Y.-H."/>
        </authorList>
    </citation>
    <scope>NUCLEOTIDE SEQUENCE [LARGE SCALE GENOMIC DNA]</scope>
    <source>
        <strain evidence="2 3">TMT2-48-2</strain>
    </source>
</reference>
<dbReference type="PANTHER" id="PTHR32432">
    <property type="entry name" value="CELL DIVISION PROTEIN FTSA-RELATED"/>
    <property type="match status" value="1"/>
</dbReference>
<dbReference type="InterPro" id="IPR003494">
    <property type="entry name" value="SHS2_FtsA"/>
</dbReference>
<accession>A0A4R8XSZ7</accession>
<dbReference type="PIRSF" id="PIRSF019169">
    <property type="entry name" value="PilM"/>
    <property type="match status" value="1"/>
</dbReference>
<dbReference type="Gene3D" id="3.30.420.40">
    <property type="match status" value="2"/>
</dbReference>